<dbReference type="EMBL" id="AVPF01000056">
    <property type="protein sequence ID" value="KGX84444.1"/>
    <property type="molecule type" value="Genomic_DNA"/>
</dbReference>
<dbReference type="RefSeq" id="WP_027448365.1">
    <property type="nucleotide sequence ID" value="NZ_AVPF01000056.1"/>
</dbReference>
<reference evidence="1 2" key="1">
    <citation type="submission" date="2013-08" db="EMBL/GenBank/DDBJ databases">
        <authorList>
            <person name="Huang J."/>
            <person name="Wang G."/>
        </authorList>
    </citation>
    <scope>NUCLEOTIDE SEQUENCE [LARGE SCALE GENOMIC DNA]</scope>
    <source>
        <strain evidence="1 2">BH030004</strain>
    </source>
</reference>
<sequence>MKESIHQILKQLPSHLEGRFILGVDGLSRSGKTTLVKGMVQELSDRGIPFQVFHIDDHIAERSKRYGTGYEEWYEYYNLQWDVRWLKDHFFEPMKSSNQFQIPYYIPDEDRQTFQNVKILNRGLVIVEGVFLQRSEWRSYFDSVIYLDCPREKRFYRENEDAQMNKVKFENRYWKAEDYYLQNEDPLKKADLIITG</sequence>
<dbReference type="Proteomes" id="UP000030403">
    <property type="component" value="Unassembled WGS sequence"/>
</dbReference>
<proteinExistence type="predicted"/>
<gene>
    <name evidence="1" type="ORF">N783_17490</name>
</gene>
<accession>A0A0A5FX04</accession>
<dbReference type="eggNOG" id="COG0572">
    <property type="taxonomic scope" value="Bacteria"/>
</dbReference>
<keyword evidence="2" id="KW-1185">Reference proteome</keyword>
<keyword evidence="1" id="KW-0418">Kinase</keyword>
<protein>
    <submittedName>
        <fullName evidence="1">Uridine kinase</fullName>
        <ecNumber evidence="1">2.7.1.48</ecNumber>
    </submittedName>
</protein>
<organism evidence="1 2">
    <name type="scientific">Pontibacillus marinus BH030004 = DSM 16465</name>
    <dbReference type="NCBI Taxonomy" id="1385511"/>
    <lineage>
        <taxon>Bacteria</taxon>
        <taxon>Bacillati</taxon>
        <taxon>Bacillota</taxon>
        <taxon>Bacilli</taxon>
        <taxon>Bacillales</taxon>
        <taxon>Bacillaceae</taxon>
        <taxon>Pontibacillus</taxon>
    </lineage>
</organism>
<dbReference type="EC" id="2.7.1.48" evidence="1"/>
<dbReference type="AlphaFoldDB" id="A0A0A5FX04"/>
<evidence type="ECO:0000313" key="1">
    <source>
        <dbReference type="EMBL" id="KGX84444.1"/>
    </source>
</evidence>
<dbReference type="GO" id="GO:0004849">
    <property type="term" value="F:uridine kinase activity"/>
    <property type="evidence" value="ECO:0007669"/>
    <property type="project" value="UniProtKB-EC"/>
</dbReference>
<name>A0A0A5FX04_9BACI</name>
<evidence type="ECO:0000313" key="2">
    <source>
        <dbReference type="Proteomes" id="UP000030403"/>
    </source>
</evidence>
<dbReference type="NCBIfam" id="NF005807">
    <property type="entry name" value="PRK07667.1"/>
    <property type="match status" value="1"/>
</dbReference>
<dbReference type="SUPFAM" id="SSF52540">
    <property type="entry name" value="P-loop containing nucleoside triphosphate hydrolases"/>
    <property type="match status" value="1"/>
</dbReference>
<comment type="caution">
    <text evidence="1">The sequence shown here is derived from an EMBL/GenBank/DDBJ whole genome shotgun (WGS) entry which is preliminary data.</text>
</comment>
<dbReference type="Gene3D" id="3.40.50.300">
    <property type="entry name" value="P-loop containing nucleotide triphosphate hydrolases"/>
    <property type="match status" value="1"/>
</dbReference>
<dbReference type="OrthoDB" id="1420794at2"/>
<dbReference type="STRING" id="1385511.GCA_000425225_01469"/>
<dbReference type="InterPro" id="IPR027417">
    <property type="entry name" value="P-loop_NTPase"/>
</dbReference>
<keyword evidence="1" id="KW-0808">Transferase</keyword>